<dbReference type="GO" id="GO:0070124">
    <property type="term" value="P:mitochondrial translational initiation"/>
    <property type="evidence" value="ECO:0007669"/>
    <property type="project" value="TreeGrafter"/>
</dbReference>
<dbReference type="Pfam" id="PF05198">
    <property type="entry name" value="IF3_N"/>
    <property type="match status" value="1"/>
</dbReference>
<dbReference type="Proteomes" id="UP000693946">
    <property type="component" value="Linkage Group LG17"/>
</dbReference>
<keyword evidence="4" id="KW-0648">Protein biosynthesis</keyword>
<proteinExistence type="predicted"/>
<feature type="compositionally biased region" description="Polar residues" evidence="1">
    <location>
        <begin position="245"/>
        <end position="275"/>
    </location>
</feature>
<organism evidence="4 5">
    <name type="scientific">Solea senegalensis</name>
    <name type="common">Senegalese sole</name>
    <dbReference type="NCBI Taxonomy" id="28829"/>
    <lineage>
        <taxon>Eukaryota</taxon>
        <taxon>Metazoa</taxon>
        <taxon>Chordata</taxon>
        <taxon>Craniata</taxon>
        <taxon>Vertebrata</taxon>
        <taxon>Euteleostomi</taxon>
        <taxon>Actinopterygii</taxon>
        <taxon>Neopterygii</taxon>
        <taxon>Teleostei</taxon>
        <taxon>Neoteleostei</taxon>
        <taxon>Acanthomorphata</taxon>
        <taxon>Carangaria</taxon>
        <taxon>Pleuronectiformes</taxon>
        <taxon>Pleuronectoidei</taxon>
        <taxon>Soleidae</taxon>
        <taxon>Solea</taxon>
    </lineage>
</organism>
<dbReference type="InterPro" id="IPR019815">
    <property type="entry name" value="Translation_initiation_fac_3_C"/>
</dbReference>
<evidence type="ECO:0000256" key="1">
    <source>
        <dbReference type="SAM" id="MobiDB-lite"/>
    </source>
</evidence>
<keyword evidence="5" id="KW-1185">Reference proteome</keyword>
<evidence type="ECO:0000259" key="2">
    <source>
        <dbReference type="Pfam" id="PF00707"/>
    </source>
</evidence>
<comment type="caution">
    <text evidence="4">The sequence shown here is derived from an EMBL/GenBank/DDBJ whole genome shotgun (WGS) entry which is preliminary data.</text>
</comment>
<sequence>MSAVCLRRVLNHAARAVLAVGPCSQTPASWLLKCPDRSSIISFSWRRSPHSTAADDTELPPAPRKKKQDVPLTNIGRRIPERQIELIGVSGENMGTMHRADVLRILDERGLKLVLLDKDKDPPVYQLMSGKQIHEEKMKQREKEKAKPAAVQVKELAFSPGIASHDLTTKLKQVEIWLKKKHHVRITLRAGRNDSTANLDATLEQMVQQMEVMYGFVLPPKVIREGKAAACILRPPSAKEIAQKGKTSGDSSPKGTQSNKTPVSTTDTTEGSVPQ</sequence>
<dbReference type="Pfam" id="PF00707">
    <property type="entry name" value="IF3_C"/>
    <property type="match status" value="1"/>
</dbReference>
<dbReference type="AlphaFoldDB" id="A0AAV6RTD2"/>
<reference evidence="4 5" key="1">
    <citation type="journal article" date="2021" name="Sci. Rep.">
        <title>Chromosome anchoring in Senegalese sole (Solea senegalensis) reveals sex-associated markers and genome rearrangements in flatfish.</title>
        <authorList>
            <person name="Guerrero-Cozar I."/>
            <person name="Gomez-Garrido J."/>
            <person name="Berbel C."/>
            <person name="Martinez-Blanch J.F."/>
            <person name="Alioto T."/>
            <person name="Claros M.G."/>
            <person name="Gagnaire P.A."/>
            <person name="Manchado M."/>
        </authorList>
    </citation>
    <scope>NUCLEOTIDE SEQUENCE [LARGE SCALE GENOMIC DNA]</scope>
    <source>
        <strain evidence="4">Sse05_10M</strain>
    </source>
</reference>
<dbReference type="PANTHER" id="PTHR10938">
    <property type="entry name" value="TRANSLATION INITIATION FACTOR IF-3"/>
    <property type="match status" value="1"/>
</dbReference>
<protein>
    <submittedName>
        <fullName evidence="4">Translation initiation factor IF-3, mitochondrial</fullName>
    </submittedName>
</protein>
<feature type="region of interest" description="Disordered" evidence="1">
    <location>
        <begin position="235"/>
        <end position="275"/>
    </location>
</feature>
<keyword evidence="4" id="KW-0396">Initiation factor</keyword>
<dbReference type="EMBL" id="JAGKHQ010000009">
    <property type="protein sequence ID" value="KAG7508701.1"/>
    <property type="molecule type" value="Genomic_DNA"/>
</dbReference>
<accession>A0AAV6RTD2</accession>
<gene>
    <name evidence="4" type="ORF">JOB18_021920</name>
</gene>
<feature type="domain" description="Translation initiation factor 3 C-terminal" evidence="2">
    <location>
        <begin position="151"/>
        <end position="235"/>
    </location>
</feature>
<evidence type="ECO:0000313" key="4">
    <source>
        <dbReference type="EMBL" id="KAG7508701.1"/>
    </source>
</evidence>
<feature type="domain" description="Translation initiation factor 3 N-terminal" evidence="3">
    <location>
        <begin position="75"/>
        <end position="143"/>
    </location>
</feature>
<dbReference type="GO" id="GO:0005739">
    <property type="term" value="C:mitochondrion"/>
    <property type="evidence" value="ECO:0007669"/>
    <property type="project" value="TreeGrafter"/>
</dbReference>
<dbReference type="FunFam" id="3.10.20.80:FF:000002">
    <property type="entry name" value="Mitochondrial translational initiation factor 3"/>
    <property type="match status" value="1"/>
</dbReference>
<dbReference type="PANTHER" id="PTHR10938:SF0">
    <property type="entry name" value="TRANSLATION INITIATION FACTOR IF-3, MITOCHONDRIAL"/>
    <property type="match status" value="1"/>
</dbReference>
<dbReference type="GO" id="GO:0043022">
    <property type="term" value="F:ribosome binding"/>
    <property type="evidence" value="ECO:0007669"/>
    <property type="project" value="TreeGrafter"/>
</dbReference>
<dbReference type="NCBIfam" id="TIGR00168">
    <property type="entry name" value="infC"/>
    <property type="match status" value="1"/>
</dbReference>
<dbReference type="InterPro" id="IPR019814">
    <property type="entry name" value="Translation_initiation_fac_3_N"/>
</dbReference>
<dbReference type="InterPro" id="IPR001288">
    <property type="entry name" value="Translation_initiation_fac_3"/>
</dbReference>
<name>A0AAV6RTD2_SOLSE</name>
<dbReference type="GO" id="GO:0003743">
    <property type="term" value="F:translation initiation factor activity"/>
    <property type="evidence" value="ECO:0007669"/>
    <property type="project" value="UniProtKB-KW"/>
</dbReference>
<dbReference type="GO" id="GO:0032790">
    <property type="term" value="P:ribosome disassembly"/>
    <property type="evidence" value="ECO:0007669"/>
    <property type="project" value="TreeGrafter"/>
</dbReference>
<evidence type="ECO:0000313" key="5">
    <source>
        <dbReference type="Proteomes" id="UP000693946"/>
    </source>
</evidence>
<evidence type="ECO:0000259" key="3">
    <source>
        <dbReference type="Pfam" id="PF05198"/>
    </source>
</evidence>